<dbReference type="EMBL" id="CP062983">
    <property type="protein sequence ID" value="QPC82824.1"/>
    <property type="molecule type" value="Genomic_DNA"/>
</dbReference>
<dbReference type="Proteomes" id="UP000594468">
    <property type="component" value="Chromosome"/>
</dbReference>
<dbReference type="KEGG" id="pmet:G4Y79_00160"/>
<keyword evidence="2" id="KW-1185">Reference proteome</keyword>
<dbReference type="RefSeq" id="WP_195170893.1">
    <property type="nucleotide sequence ID" value="NZ_CP062983.1"/>
</dbReference>
<protein>
    <submittedName>
        <fullName evidence="1">Uncharacterized protein</fullName>
    </submittedName>
</protein>
<gene>
    <name evidence="1" type="ORF">G4Y79_00160</name>
</gene>
<reference evidence="1 2" key="1">
    <citation type="submission" date="2020-02" db="EMBL/GenBank/DDBJ databases">
        <authorList>
            <person name="Zheng R.K."/>
            <person name="Sun C.M."/>
        </authorList>
    </citation>
    <scope>NUCLEOTIDE SEQUENCE [LARGE SCALE GENOMIC DNA]</scope>
    <source>
        <strain evidence="2">rifampicinis</strain>
    </source>
</reference>
<dbReference type="AlphaFoldDB" id="A0A7S8E9F5"/>
<name>A0A7S8E9F5_9CHLR</name>
<evidence type="ECO:0000313" key="1">
    <source>
        <dbReference type="EMBL" id="QPC82824.1"/>
    </source>
</evidence>
<sequence>MSANYSIETDLKEAEAMAQGLSDYVRGDQLYGNTGGGFFSRMPSLTIGALVMRLHRLNILDTSMNDSQRQRLEKATALHNQVQREWFAHYEEKLLWEIESRLNSMRAFFRECRENADQCPQLYKPEALKRTIVEELVQTMPDLRIESDSVDKLVKETDGMLRSLITKSDFLWDEALAPIYPMDKYWWLYSSPPEKE</sequence>
<organism evidence="1 2">
    <name type="scientific">Phototrophicus methaneseepsis</name>
    <dbReference type="NCBI Taxonomy" id="2710758"/>
    <lineage>
        <taxon>Bacteria</taxon>
        <taxon>Bacillati</taxon>
        <taxon>Chloroflexota</taxon>
        <taxon>Candidatus Thermofontia</taxon>
        <taxon>Phototrophicales</taxon>
        <taxon>Phototrophicaceae</taxon>
        <taxon>Phototrophicus</taxon>
    </lineage>
</organism>
<proteinExistence type="predicted"/>
<accession>A0A7S8E9F5</accession>
<evidence type="ECO:0000313" key="2">
    <source>
        <dbReference type="Proteomes" id="UP000594468"/>
    </source>
</evidence>